<evidence type="ECO:0000256" key="1">
    <source>
        <dbReference type="SAM" id="Phobius"/>
    </source>
</evidence>
<dbReference type="AlphaFoldDB" id="A0A2Y9TWA7"/>
<feature type="transmembrane region" description="Helical" evidence="1">
    <location>
        <begin position="172"/>
        <end position="191"/>
    </location>
</feature>
<feature type="transmembrane region" description="Helical" evidence="1">
    <location>
        <begin position="128"/>
        <end position="152"/>
    </location>
</feature>
<evidence type="ECO:0000313" key="3">
    <source>
        <dbReference type="Proteomes" id="UP000244908"/>
    </source>
</evidence>
<feature type="transmembrane region" description="Helical" evidence="1">
    <location>
        <begin position="12"/>
        <end position="32"/>
    </location>
</feature>
<protein>
    <submittedName>
        <fullName evidence="2">Uncharacterized protein</fullName>
    </submittedName>
</protein>
<keyword evidence="1" id="KW-1133">Transmembrane helix</keyword>
<evidence type="ECO:0000313" key="2">
    <source>
        <dbReference type="EMBL" id="AWH87902.1"/>
    </source>
</evidence>
<dbReference type="OrthoDB" id="6636762at2"/>
<dbReference type="KEGG" id="lpv:HYN51_04605"/>
<dbReference type="EMBL" id="CP029185">
    <property type="protein sequence ID" value="AWH87902.1"/>
    <property type="molecule type" value="Genomic_DNA"/>
</dbReference>
<keyword evidence="1" id="KW-0812">Transmembrane</keyword>
<accession>A0A2Y9TWA7</accession>
<gene>
    <name evidence="2" type="ORF">HYN51_04605</name>
</gene>
<organism evidence="2 3">
    <name type="scientific">Limnobaculum parvum</name>
    <dbReference type="NCBI Taxonomy" id="2172103"/>
    <lineage>
        <taxon>Bacteria</taxon>
        <taxon>Pseudomonadati</taxon>
        <taxon>Pseudomonadota</taxon>
        <taxon>Gammaproteobacteria</taxon>
        <taxon>Enterobacterales</taxon>
        <taxon>Budviciaceae</taxon>
        <taxon>Limnobaculum</taxon>
    </lineage>
</organism>
<sequence length="210" mass="24482">MDVNLTTISGLIISVFPLIVPAMTLWNGWVFISDRLFTRRSQLSRFSYELYQRSGEVQFKKIAHDYGCAALIGDHHLSTEQRKVLLNSDDPIRDIDVYRKCSAYLNVNTSGHKFSWAKPWHKYRIFRWGILFFLTVLYFVGCVIFVSPMLYFLFRDLSFMAHFNEIALWKKIIAGVYFVFFGGFIAFISLNKGAKLHMAVRLISRNRLPS</sequence>
<reference evidence="2 3" key="1">
    <citation type="journal article" date="2019" name="Int. J. Syst. Evol. Microbiol.">
        <title>Limnobaculum parvum gen. nov., sp. nov., isolated from a freshwater lake.</title>
        <authorList>
            <person name="Baek C."/>
            <person name="Shin S.K."/>
            <person name="Yi H."/>
        </authorList>
    </citation>
    <scope>NUCLEOTIDE SEQUENCE [LARGE SCALE GENOMIC DNA]</scope>
    <source>
        <strain evidence="2 3">HYN0051</strain>
    </source>
</reference>
<dbReference type="Proteomes" id="UP000244908">
    <property type="component" value="Chromosome"/>
</dbReference>
<name>A0A2Y9TWA7_9GAMM</name>
<keyword evidence="3" id="KW-1185">Reference proteome</keyword>
<proteinExistence type="predicted"/>
<dbReference type="RefSeq" id="WP_108899978.1">
    <property type="nucleotide sequence ID" value="NZ_CP029185.2"/>
</dbReference>
<keyword evidence="1" id="KW-0472">Membrane</keyword>